<dbReference type="InterPro" id="IPR003594">
    <property type="entry name" value="HATPase_dom"/>
</dbReference>
<organism evidence="8 9">
    <name type="scientific">Micromonospora echinofusca</name>
    <dbReference type="NCBI Taxonomy" id="47858"/>
    <lineage>
        <taxon>Bacteria</taxon>
        <taxon>Bacillati</taxon>
        <taxon>Actinomycetota</taxon>
        <taxon>Actinomycetes</taxon>
        <taxon>Micromonosporales</taxon>
        <taxon>Micromonosporaceae</taxon>
        <taxon>Micromonospora</taxon>
    </lineage>
</organism>
<evidence type="ECO:0000256" key="5">
    <source>
        <dbReference type="ARBA" id="ARBA00023012"/>
    </source>
</evidence>
<keyword evidence="6" id="KW-0812">Transmembrane</keyword>
<feature type="transmembrane region" description="Helical" evidence="6">
    <location>
        <begin position="115"/>
        <end position="143"/>
    </location>
</feature>
<dbReference type="CDD" id="cd16917">
    <property type="entry name" value="HATPase_UhpB-NarQ-NarX-like"/>
    <property type="match status" value="1"/>
</dbReference>
<dbReference type="PANTHER" id="PTHR24421:SF10">
    <property type="entry name" value="NITRATE_NITRITE SENSOR PROTEIN NARQ"/>
    <property type="match status" value="1"/>
</dbReference>
<name>A0ABS3VK90_MICEH</name>
<evidence type="ECO:0000256" key="2">
    <source>
        <dbReference type="ARBA" id="ARBA00012438"/>
    </source>
</evidence>
<gene>
    <name evidence="8" type="ORF">GSF22_02870</name>
</gene>
<proteinExistence type="predicted"/>
<dbReference type="EC" id="2.7.13.3" evidence="2"/>
<feature type="transmembrane region" description="Helical" evidence="6">
    <location>
        <begin position="20"/>
        <end position="41"/>
    </location>
</feature>
<dbReference type="SUPFAM" id="SSF55874">
    <property type="entry name" value="ATPase domain of HSP90 chaperone/DNA topoisomerase II/histidine kinase"/>
    <property type="match status" value="1"/>
</dbReference>
<dbReference type="Gene3D" id="3.30.565.10">
    <property type="entry name" value="Histidine kinase-like ATPase, C-terminal domain"/>
    <property type="match status" value="1"/>
</dbReference>
<keyword evidence="3" id="KW-0808">Transferase</keyword>
<feature type="transmembrane region" description="Helical" evidence="6">
    <location>
        <begin position="53"/>
        <end position="71"/>
    </location>
</feature>
<comment type="catalytic activity">
    <reaction evidence="1">
        <text>ATP + protein L-histidine = ADP + protein N-phospho-L-histidine.</text>
        <dbReference type="EC" id="2.7.13.3"/>
    </reaction>
</comment>
<reference evidence="8 9" key="1">
    <citation type="submission" date="2019-12" db="EMBL/GenBank/DDBJ databases">
        <title>Whole genome sequencing of endophytic Actinobacterium Micromonospora sp. MPMI6T.</title>
        <authorList>
            <person name="Evv R."/>
            <person name="Podile A.R."/>
        </authorList>
    </citation>
    <scope>NUCLEOTIDE SEQUENCE [LARGE SCALE GENOMIC DNA]</scope>
    <source>
        <strain evidence="8 9">MPMI6</strain>
    </source>
</reference>
<dbReference type="EMBL" id="WVUH01000010">
    <property type="protein sequence ID" value="MBO4204954.1"/>
    <property type="molecule type" value="Genomic_DNA"/>
</dbReference>
<evidence type="ECO:0000313" key="8">
    <source>
        <dbReference type="EMBL" id="MBO4204954.1"/>
    </source>
</evidence>
<dbReference type="Proteomes" id="UP000823521">
    <property type="component" value="Unassembled WGS sequence"/>
</dbReference>
<keyword evidence="9" id="KW-1185">Reference proteome</keyword>
<protein>
    <recommendedName>
        <fullName evidence="2">histidine kinase</fullName>
        <ecNumber evidence="2">2.7.13.3</ecNumber>
    </recommendedName>
</protein>
<keyword evidence="6" id="KW-1133">Transmembrane helix</keyword>
<evidence type="ECO:0000313" key="9">
    <source>
        <dbReference type="Proteomes" id="UP000823521"/>
    </source>
</evidence>
<evidence type="ECO:0000256" key="3">
    <source>
        <dbReference type="ARBA" id="ARBA00022679"/>
    </source>
</evidence>
<accession>A0ABS3VK90</accession>
<keyword evidence="4" id="KW-0418">Kinase</keyword>
<feature type="transmembrane region" description="Helical" evidence="6">
    <location>
        <begin position="83"/>
        <end position="103"/>
    </location>
</feature>
<dbReference type="InterPro" id="IPR050482">
    <property type="entry name" value="Sensor_HK_TwoCompSys"/>
</dbReference>
<dbReference type="RefSeq" id="WP_208811141.1">
    <property type="nucleotide sequence ID" value="NZ_WVUH01000010.1"/>
</dbReference>
<evidence type="ECO:0000259" key="7">
    <source>
        <dbReference type="Pfam" id="PF02518"/>
    </source>
</evidence>
<keyword evidence="6" id="KW-0472">Membrane</keyword>
<evidence type="ECO:0000256" key="4">
    <source>
        <dbReference type="ARBA" id="ARBA00022777"/>
    </source>
</evidence>
<sequence length="394" mass="42179">MLLPDRAALCGSDPSGADQANRFIMVLLALQRVAYLFPAGVSAANGTHRSPTLHLLLLFTAVAWNVALFRSALRRGWFSSLPVYLDVLFSVVLLVVVDGHLAGEVRQVVPTWVDCAAEAAAALAAAVIAPPLFAVTVVLALIGTQVAVTVAENSGGGTLIPELVYATNGIAGFAVVAGVGIRYLRCQGRMLDRINLQRSVAEAERAADQARYATRVAHHRFLHDTVLTTLTLIARGGVDHRAEQVRQRCARDAEYIRGLLTDPVDTTPGTVTEALGQVVNDVSPLGLRVRYRSELAPPDVPPHVVEAFRDATREALNNVVKHAGVDEAWLTVTGVDDVLRVTVVDRGRGFDPDGVRPGFGFRNSVVERVAEVGGRVRVSSEPGAGTCVELSWPR</sequence>
<keyword evidence="5" id="KW-0902">Two-component regulatory system</keyword>
<feature type="domain" description="Histidine kinase/HSP90-like ATPase" evidence="7">
    <location>
        <begin position="307"/>
        <end position="393"/>
    </location>
</feature>
<evidence type="ECO:0000256" key="1">
    <source>
        <dbReference type="ARBA" id="ARBA00000085"/>
    </source>
</evidence>
<dbReference type="Pfam" id="PF02518">
    <property type="entry name" value="HATPase_c"/>
    <property type="match status" value="1"/>
</dbReference>
<feature type="transmembrane region" description="Helical" evidence="6">
    <location>
        <begin position="163"/>
        <end position="184"/>
    </location>
</feature>
<evidence type="ECO:0000256" key="6">
    <source>
        <dbReference type="SAM" id="Phobius"/>
    </source>
</evidence>
<comment type="caution">
    <text evidence="8">The sequence shown here is derived from an EMBL/GenBank/DDBJ whole genome shotgun (WGS) entry which is preliminary data.</text>
</comment>
<dbReference type="InterPro" id="IPR036890">
    <property type="entry name" value="HATPase_C_sf"/>
</dbReference>
<dbReference type="PANTHER" id="PTHR24421">
    <property type="entry name" value="NITRATE/NITRITE SENSOR PROTEIN NARX-RELATED"/>
    <property type="match status" value="1"/>
</dbReference>